<gene>
    <name evidence="2" type="ORF">QBC37DRAFT_80652</name>
</gene>
<protein>
    <recommendedName>
        <fullName evidence="4">Beta-lactamase-related domain-containing protein</fullName>
    </recommendedName>
</protein>
<proteinExistence type="predicted"/>
<dbReference type="AlphaFoldDB" id="A0AAN7BAP2"/>
<accession>A0AAN7BAP2</accession>
<reference evidence="2" key="1">
    <citation type="journal article" date="2023" name="Mol. Phylogenet. Evol.">
        <title>Genome-scale phylogeny and comparative genomics of the fungal order Sordariales.</title>
        <authorList>
            <person name="Hensen N."/>
            <person name="Bonometti L."/>
            <person name="Westerberg I."/>
            <person name="Brannstrom I.O."/>
            <person name="Guillou S."/>
            <person name="Cros-Aarteil S."/>
            <person name="Calhoun S."/>
            <person name="Haridas S."/>
            <person name="Kuo A."/>
            <person name="Mondo S."/>
            <person name="Pangilinan J."/>
            <person name="Riley R."/>
            <person name="LaButti K."/>
            <person name="Andreopoulos B."/>
            <person name="Lipzen A."/>
            <person name="Chen C."/>
            <person name="Yan M."/>
            <person name="Daum C."/>
            <person name="Ng V."/>
            <person name="Clum A."/>
            <person name="Steindorff A."/>
            <person name="Ohm R.A."/>
            <person name="Martin F."/>
            <person name="Silar P."/>
            <person name="Natvig D.O."/>
            <person name="Lalanne C."/>
            <person name="Gautier V."/>
            <person name="Ament-Velasquez S.L."/>
            <person name="Kruys A."/>
            <person name="Hutchinson M.I."/>
            <person name="Powell A.J."/>
            <person name="Barry K."/>
            <person name="Miller A.N."/>
            <person name="Grigoriev I.V."/>
            <person name="Debuchy R."/>
            <person name="Gladieux P."/>
            <person name="Hiltunen Thoren M."/>
            <person name="Johannesson H."/>
        </authorList>
    </citation>
    <scope>NUCLEOTIDE SEQUENCE</scope>
    <source>
        <strain evidence="2">PSN293</strain>
    </source>
</reference>
<feature type="chain" id="PRO_5042934487" description="Beta-lactamase-related domain-containing protein" evidence="1">
    <location>
        <begin position="27"/>
        <end position="129"/>
    </location>
</feature>
<comment type="caution">
    <text evidence="2">The sequence shown here is derived from an EMBL/GenBank/DDBJ whole genome shotgun (WGS) entry which is preliminary data.</text>
</comment>
<feature type="signal peptide" evidence="1">
    <location>
        <begin position="1"/>
        <end position="26"/>
    </location>
</feature>
<reference evidence="2" key="2">
    <citation type="submission" date="2023-05" db="EMBL/GenBank/DDBJ databases">
        <authorList>
            <consortium name="Lawrence Berkeley National Laboratory"/>
            <person name="Steindorff A."/>
            <person name="Hensen N."/>
            <person name="Bonometti L."/>
            <person name="Westerberg I."/>
            <person name="Brannstrom I.O."/>
            <person name="Guillou S."/>
            <person name="Cros-Aarteil S."/>
            <person name="Calhoun S."/>
            <person name="Haridas S."/>
            <person name="Kuo A."/>
            <person name="Mondo S."/>
            <person name="Pangilinan J."/>
            <person name="Riley R."/>
            <person name="Labutti K."/>
            <person name="Andreopoulos B."/>
            <person name="Lipzen A."/>
            <person name="Chen C."/>
            <person name="Yanf M."/>
            <person name="Daum C."/>
            <person name="Ng V."/>
            <person name="Clum A."/>
            <person name="Ohm R."/>
            <person name="Martin F."/>
            <person name="Silar P."/>
            <person name="Natvig D."/>
            <person name="Lalanne C."/>
            <person name="Gautier V."/>
            <person name="Ament-Velasquez S.L."/>
            <person name="Kruys A."/>
            <person name="Hutchinson M.I."/>
            <person name="Powell A.J."/>
            <person name="Barry K."/>
            <person name="Miller A.N."/>
            <person name="Grigoriev I.V."/>
            <person name="Debuchy R."/>
            <person name="Gladieux P."/>
            <person name="Thoren M.H."/>
            <person name="Johannesson H."/>
        </authorList>
    </citation>
    <scope>NUCLEOTIDE SEQUENCE</scope>
    <source>
        <strain evidence="2">PSN293</strain>
    </source>
</reference>
<evidence type="ECO:0008006" key="4">
    <source>
        <dbReference type="Google" id="ProtNLM"/>
    </source>
</evidence>
<evidence type="ECO:0000313" key="2">
    <source>
        <dbReference type="EMBL" id="KAK4216759.1"/>
    </source>
</evidence>
<organism evidence="2 3">
    <name type="scientific">Rhypophila decipiens</name>
    <dbReference type="NCBI Taxonomy" id="261697"/>
    <lineage>
        <taxon>Eukaryota</taxon>
        <taxon>Fungi</taxon>
        <taxon>Dikarya</taxon>
        <taxon>Ascomycota</taxon>
        <taxon>Pezizomycotina</taxon>
        <taxon>Sordariomycetes</taxon>
        <taxon>Sordariomycetidae</taxon>
        <taxon>Sordariales</taxon>
        <taxon>Naviculisporaceae</taxon>
        <taxon>Rhypophila</taxon>
    </lineage>
</organism>
<keyword evidence="3" id="KW-1185">Reference proteome</keyword>
<dbReference type="EMBL" id="MU858065">
    <property type="protein sequence ID" value="KAK4216759.1"/>
    <property type="molecule type" value="Genomic_DNA"/>
</dbReference>
<dbReference type="Proteomes" id="UP001301769">
    <property type="component" value="Unassembled WGS sequence"/>
</dbReference>
<evidence type="ECO:0000313" key="3">
    <source>
        <dbReference type="Proteomes" id="UP001301769"/>
    </source>
</evidence>
<keyword evidence="1" id="KW-0732">Signal</keyword>
<sequence>MRVQETIWKSWIMIMILLLRWAKDAAVSPMYGWTIKDLLCHSTNLEYHDSGMKAFSVSRAVDHTLTPRCRTQQYALLDTQHTVIFPPLAQLYGYHHAELYSKPNSFVRRIRYKLGNRHWASESLPVFLR</sequence>
<evidence type="ECO:0000256" key="1">
    <source>
        <dbReference type="SAM" id="SignalP"/>
    </source>
</evidence>
<name>A0AAN7BAP2_9PEZI</name>